<evidence type="ECO:0000313" key="2">
    <source>
        <dbReference type="Proteomes" id="UP000774130"/>
    </source>
</evidence>
<gene>
    <name evidence="1" type="ORF">KUA55_14695</name>
</gene>
<protein>
    <submittedName>
        <fullName evidence="1">Uncharacterized protein</fullName>
    </submittedName>
</protein>
<reference evidence="1 2" key="1">
    <citation type="submission" date="2021-06" db="EMBL/GenBank/DDBJ databases">
        <title>Enterococcus alishanensis sp. nov., a novel lactic acid bacterium isolated from fresh coffee beans.</title>
        <authorList>
            <person name="Chen Y.-S."/>
        </authorList>
    </citation>
    <scope>NUCLEOTIDE SEQUENCE [LARGE SCALE GENOMIC DNA]</scope>
    <source>
        <strain evidence="1 2">ALS3</strain>
    </source>
</reference>
<sequence>MEENTYINVINLNSVFSYLNEIGFIDIEDEEGELFEIGILLLEIWEELFDEYDAKNIPEISNWFKAQMKHSERHCFKSNVEEIVQCYF</sequence>
<evidence type="ECO:0000313" key="1">
    <source>
        <dbReference type="EMBL" id="MBV7391934.1"/>
    </source>
</evidence>
<comment type="caution">
    <text evidence="1">The sequence shown here is derived from an EMBL/GenBank/DDBJ whole genome shotgun (WGS) entry which is preliminary data.</text>
</comment>
<dbReference type="RefSeq" id="WP_218327140.1">
    <property type="nucleotide sequence ID" value="NZ_JAHUZB010000006.1"/>
</dbReference>
<proteinExistence type="predicted"/>
<accession>A0ABS6TG90</accession>
<keyword evidence="2" id="KW-1185">Reference proteome</keyword>
<dbReference type="EMBL" id="JAHUZB010000006">
    <property type="protein sequence ID" value="MBV7391934.1"/>
    <property type="molecule type" value="Genomic_DNA"/>
</dbReference>
<dbReference type="Proteomes" id="UP000774130">
    <property type="component" value="Unassembled WGS sequence"/>
</dbReference>
<name>A0ABS6TG90_9ENTE</name>
<organism evidence="1 2">
    <name type="scientific">Enterococcus alishanensis</name>
    <dbReference type="NCBI Taxonomy" id="1303817"/>
    <lineage>
        <taxon>Bacteria</taxon>
        <taxon>Bacillati</taxon>
        <taxon>Bacillota</taxon>
        <taxon>Bacilli</taxon>
        <taxon>Lactobacillales</taxon>
        <taxon>Enterococcaceae</taxon>
        <taxon>Enterococcus</taxon>
    </lineage>
</organism>